<evidence type="ECO:0000256" key="12">
    <source>
        <dbReference type="ARBA" id="ARBA00034013"/>
    </source>
</evidence>
<dbReference type="InterPro" id="IPR044901">
    <property type="entry name" value="Trehalose_TreZ_E-set_sf"/>
</dbReference>
<organism evidence="19 20">
    <name type="scientific">Pedobacter cryoconitis</name>
    <dbReference type="NCBI Taxonomy" id="188932"/>
    <lineage>
        <taxon>Bacteria</taxon>
        <taxon>Pseudomonadati</taxon>
        <taxon>Bacteroidota</taxon>
        <taxon>Sphingobacteriia</taxon>
        <taxon>Sphingobacteriales</taxon>
        <taxon>Sphingobacteriaceae</taxon>
        <taxon>Pedobacter</taxon>
    </lineage>
</organism>
<keyword evidence="8" id="KW-0119">Carbohydrate metabolism</keyword>
<feature type="active site" description="Proton donor" evidence="15">
    <location>
        <position position="297"/>
    </location>
</feature>
<feature type="site" description="Transition state stabilizer" evidence="17">
    <location>
        <position position="391"/>
    </location>
</feature>
<dbReference type="CDD" id="cd02853">
    <property type="entry name" value="E_set_MTHase_like_N"/>
    <property type="match status" value="1"/>
</dbReference>
<evidence type="ECO:0000256" key="6">
    <source>
        <dbReference type="ARBA" id="ARBA00022490"/>
    </source>
</evidence>
<gene>
    <name evidence="19" type="ORF">LY11_03578</name>
</gene>
<evidence type="ECO:0000256" key="3">
    <source>
        <dbReference type="ARBA" id="ARBA00008061"/>
    </source>
</evidence>
<dbReference type="CDD" id="cd11325">
    <property type="entry name" value="AmyAc_GTHase"/>
    <property type="match status" value="1"/>
</dbReference>
<dbReference type="PIRSF" id="PIRSF006337">
    <property type="entry name" value="Trehalose_TreZ"/>
    <property type="match status" value="1"/>
</dbReference>
<dbReference type="GO" id="GO:0005737">
    <property type="term" value="C:cytoplasm"/>
    <property type="evidence" value="ECO:0007669"/>
    <property type="project" value="UniProtKB-SubCell"/>
</dbReference>
<feature type="binding site" evidence="16">
    <location>
        <begin position="258"/>
        <end position="263"/>
    </location>
    <ligand>
        <name>substrate</name>
    </ligand>
</feature>
<sequence>MDILKREIGVNFNSDHIAAVKVWAPKATQVAIQTGELLLELTPDLFGYWSLPTALIKPGDRYEFILDNDQRLADPASLSQPDGVHGSSLAIDTRYNWTDADWENIPLQDYIFYEIHTGTFSHDGTFKGIADHLDHLVNLGITAIELMPVASFPGKRNWGYDGVFPFSVQESYGGAAGLQQLVDLCHQKGLAVVLDVVYNHVGPEGNYLDAFGPYFTDKYKTPWGNAINFDDQGSDGVRNYFIENVLMWFRDFHIDALRLDAVHAIKDFGALHILEEIRCHTSFLLEKTGRKHYLIAECDLNDPRYITPIDENGFGMNAQWVDEFHHALRVTAGEPAKGYYKDFSGIQHLAKSYTDAYVYTGMYSVVREKTFGRMPIGKSADHFVVFSQNHDQTGNRMLGERTSKLFSFEMYKLMAGAVLFSPFLPLLFMGEEWGETNPFLYFVDHSDPKLIAQVRKGRKEEFAAMFDQGETPDPQDEATFNQSRLNWELIGEHRHACIFSYYQQLIFLRKKYLSSAAHKAPEVRVLAAQNCLLLERKCADPTQLVWCVLNFSTQQFVLDIPDHIVILKELVNSASSTWLGPGEPATEDLTHQIIVPSESFIAYSAKYV</sequence>
<evidence type="ECO:0000259" key="18">
    <source>
        <dbReference type="SMART" id="SM00642"/>
    </source>
</evidence>
<comment type="catalytic activity">
    <reaction evidence="12 14">
        <text>hydrolysis of (1-&gt;4)-alpha-D-glucosidic linkage in 4-alpha-D-[(1-&gt;4)-alpha-D-glucanosyl]n trehalose to yield trehalose and (1-&gt;4)-alpha-D-glucan.</text>
        <dbReference type="EC" id="3.2.1.141"/>
    </reaction>
</comment>
<dbReference type="RefSeq" id="WP_111634990.1">
    <property type="nucleotide sequence ID" value="NZ_QLLR01000020.1"/>
</dbReference>
<dbReference type="NCBIfam" id="TIGR02402">
    <property type="entry name" value="trehalose_TreZ"/>
    <property type="match status" value="1"/>
</dbReference>
<feature type="active site" description="Nucleophile" evidence="15">
    <location>
        <position position="260"/>
    </location>
</feature>
<dbReference type="PANTHER" id="PTHR43651">
    <property type="entry name" value="1,4-ALPHA-GLUCAN-BRANCHING ENZYME"/>
    <property type="match status" value="1"/>
</dbReference>
<protein>
    <recommendedName>
        <fullName evidence="5 13">Malto-oligosyltrehalose trehalohydrolase</fullName>
        <shortName evidence="14">MTHase</shortName>
        <ecNumber evidence="4 13">3.2.1.141</ecNumber>
    </recommendedName>
    <alternativeName>
        <fullName evidence="11 14">4-alpha-D-((1-&gt;4)-alpha-D-glucano)trehalose trehalohydrolase</fullName>
    </alternativeName>
    <alternativeName>
        <fullName evidence="10 14">Maltooligosyl trehalose trehalohydrolase</fullName>
    </alternativeName>
</protein>
<dbReference type="GO" id="GO:0005992">
    <property type="term" value="P:trehalose biosynthetic process"/>
    <property type="evidence" value="ECO:0007669"/>
    <property type="project" value="UniProtKB-UniRule"/>
</dbReference>
<dbReference type="InterPro" id="IPR012768">
    <property type="entry name" value="Trehalose_TreZ"/>
</dbReference>
<proteinExistence type="inferred from homology"/>
<reference evidence="19 20" key="1">
    <citation type="submission" date="2018-06" db="EMBL/GenBank/DDBJ databases">
        <title>Genomic Encyclopedia of Archaeal and Bacterial Type Strains, Phase II (KMG-II): from individual species to whole genera.</title>
        <authorList>
            <person name="Goeker M."/>
        </authorList>
    </citation>
    <scope>NUCLEOTIDE SEQUENCE [LARGE SCALE GENOMIC DNA]</scope>
    <source>
        <strain evidence="19 20">DSM 14825</strain>
    </source>
</reference>
<feature type="binding site" evidence="16">
    <location>
        <begin position="390"/>
        <end position="395"/>
    </location>
    <ligand>
        <name>substrate</name>
    </ligand>
</feature>
<evidence type="ECO:0000256" key="16">
    <source>
        <dbReference type="PIRSR" id="PIRSR006337-2"/>
    </source>
</evidence>
<comment type="subcellular location">
    <subcellularLocation>
        <location evidence="1 15">Cytoplasm</location>
    </subcellularLocation>
</comment>
<comment type="similarity">
    <text evidence="3 14">Belongs to the glycosyl hydrolase 13 family.</text>
</comment>
<comment type="pathway">
    <text evidence="2 14">Glycan biosynthesis; trehalose biosynthesis.</text>
</comment>
<evidence type="ECO:0000256" key="4">
    <source>
        <dbReference type="ARBA" id="ARBA00012268"/>
    </source>
</evidence>
<dbReference type="InterPro" id="IPR006047">
    <property type="entry name" value="GH13_cat_dom"/>
</dbReference>
<dbReference type="InterPro" id="IPR017853">
    <property type="entry name" value="GH"/>
</dbReference>
<dbReference type="UniPathway" id="UPA00299"/>
<evidence type="ECO:0000256" key="2">
    <source>
        <dbReference type="ARBA" id="ARBA00005199"/>
    </source>
</evidence>
<dbReference type="SMART" id="SM00642">
    <property type="entry name" value="Aamy"/>
    <property type="match status" value="1"/>
</dbReference>
<dbReference type="GO" id="GO:0033942">
    <property type="term" value="F:4-alpha-D-(1-&gt;4)-alpha-D-glucanotrehalose trehalohydrolase activity"/>
    <property type="evidence" value="ECO:0007669"/>
    <property type="project" value="UniProtKB-EC"/>
</dbReference>
<evidence type="ECO:0000256" key="1">
    <source>
        <dbReference type="ARBA" id="ARBA00004496"/>
    </source>
</evidence>
<keyword evidence="6" id="KW-0963">Cytoplasm</keyword>
<dbReference type="SUPFAM" id="SSF81296">
    <property type="entry name" value="E set domains"/>
    <property type="match status" value="1"/>
</dbReference>
<dbReference type="SUPFAM" id="SSF51445">
    <property type="entry name" value="(Trans)glycosidases"/>
    <property type="match status" value="1"/>
</dbReference>
<dbReference type="InterPro" id="IPR014756">
    <property type="entry name" value="Ig_E-set"/>
</dbReference>
<evidence type="ECO:0000256" key="17">
    <source>
        <dbReference type="PIRSR" id="PIRSR006337-3"/>
    </source>
</evidence>
<feature type="binding site" evidence="16">
    <location>
        <begin position="322"/>
        <end position="326"/>
    </location>
    <ligand>
        <name>substrate</name>
    </ligand>
</feature>
<dbReference type="EMBL" id="QLLR01000020">
    <property type="protein sequence ID" value="RAJ27287.1"/>
    <property type="molecule type" value="Genomic_DNA"/>
</dbReference>
<evidence type="ECO:0000256" key="10">
    <source>
        <dbReference type="ARBA" id="ARBA00032057"/>
    </source>
</evidence>
<evidence type="ECO:0000256" key="13">
    <source>
        <dbReference type="NCBIfam" id="TIGR02402"/>
    </source>
</evidence>
<accession>A0A327SNL7</accession>
<evidence type="ECO:0000256" key="15">
    <source>
        <dbReference type="PIRSR" id="PIRSR006337-1"/>
    </source>
</evidence>
<dbReference type="Proteomes" id="UP000249754">
    <property type="component" value="Unassembled WGS sequence"/>
</dbReference>
<dbReference type="STRING" id="188932.AY601_1561"/>
<dbReference type="PANTHER" id="PTHR43651:SF11">
    <property type="entry name" value="MALTO-OLIGOSYLTREHALOSE TREHALOHYDROLASE"/>
    <property type="match status" value="1"/>
</dbReference>
<dbReference type="Gene3D" id="3.20.20.80">
    <property type="entry name" value="Glycosidases"/>
    <property type="match status" value="1"/>
</dbReference>
<feature type="domain" description="Glycosyl hydrolase family 13 catalytic" evidence="18">
    <location>
        <begin position="114"/>
        <end position="458"/>
    </location>
</feature>
<evidence type="ECO:0000256" key="7">
    <source>
        <dbReference type="ARBA" id="ARBA00022801"/>
    </source>
</evidence>
<dbReference type="AlphaFoldDB" id="A0A327SNL7"/>
<keyword evidence="9 14" id="KW-0326">Glycosidase</keyword>
<dbReference type="Pfam" id="PF00128">
    <property type="entry name" value="Alpha-amylase"/>
    <property type="match status" value="1"/>
</dbReference>
<evidence type="ECO:0000256" key="14">
    <source>
        <dbReference type="PIRNR" id="PIRNR006337"/>
    </source>
</evidence>
<evidence type="ECO:0000256" key="8">
    <source>
        <dbReference type="ARBA" id="ARBA00023277"/>
    </source>
</evidence>
<dbReference type="OrthoDB" id="9761875at2"/>
<dbReference type="Gene3D" id="1.10.10.760">
    <property type="entry name" value="E-set domains of sugar-utilizing enzymes"/>
    <property type="match status" value="1"/>
</dbReference>
<dbReference type="Gene3D" id="2.60.40.10">
    <property type="entry name" value="Immunoglobulins"/>
    <property type="match status" value="1"/>
</dbReference>
<evidence type="ECO:0000313" key="19">
    <source>
        <dbReference type="EMBL" id="RAJ27287.1"/>
    </source>
</evidence>
<evidence type="ECO:0000256" key="11">
    <source>
        <dbReference type="ARBA" id="ARBA00033284"/>
    </source>
</evidence>
<comment type="caution">
    <text evidence="19">The sequence shown here is derived from an EMBL/GenBank/DDBJ whole genome shotgun (WGS) entry which is preliminary data.</text>
</comment>
<dbReference type="InterPro" id="IPR013783">
    <property type="entry name" value="Ig-like_fold"/>
</dbReference>
<evidence type="ECO:0000256" key="9">
    <source>
        <dbReference type="ARBA" id="ARBA00023295"/>
    </source>
</evidence>
<keyword evidence="7 14" id="KW-0378">Hydrolase</keyword>
<name>A0A327SNL7_9SPHI</name>
<evidence type="ECO:0000313" key="20">
    <source>
        <dbReference type="Proteomes" id="UP000249754"/>
    </source>
</evidence>
<dbReference type="EC" id="3.2.1.141" evidence="4 13"/>
<evidence type="ECO:0000256" key="5">
    <source>
        <dbReference type="ARBA" id="ARBA00015938"/>
    </source>
</evidence>